<reference evidence="4" key="1">
    <citation type="submission" date="2025-08" db="UniProtKB">
        <authorList>
            <consortium name="RefSeq"/>
        </authorList>
    </citation>
    <scope>IDENTIFICATION</scope>
    <source>
        <tissue evidence="4">Gonad</tissue>
    </source>
</reference>
<gene>
    <name evidence="4" type="primary">LOC109463615</name>
</gene>
<dbReference type="InterPro" id="IPR000157">
    <property type="entry name" value="TIR_dom"/>
</dbReference>
<dbReference type="GO" id="GO:0070513">
    <property type="term" value="F:death domain binding"/>
    <property type="evidence" value="ECO:0007669"/>
    <property type="project" value="InterPro"/>
</dbReference>
<evidence type="ECO:0000256" key="1">
    <source>
        <dbReference type="SAM" id="Coils"/>
    </source>
</evidence>
<dbReference type="PANTHER" id="PTHR15034:SF5">
    <property type="entry name" value="DEATH DOMAIN-CONTAINING PROTEIN CRADD"/>
    <property type="match status" value="1"/>
</dbReference>
<feature type="domain" description="TIR" evidence="2">
    <location>
        <begin position="14"/>
        <end position="144"/>
    </location>
</feature>
<dbReference type="GeneID" id="109463615"/>
<evidence type="ECO:0000313" key="3">
    <source>
        <dbReference type="Proteomes" id="UP000515135"/>
    </source>
</evidence>
<proteinExistence type="predicted"/>
<keyword evidence="1" id="KW-0175">Coiled coil</keyword>
<dbReference type="InterPro" id="IPR037939">
    <property type="entry name" value="CRADD"/>
</dbReference>
<evidence type="ECO:0000313" key="4">
    <source>
        <dbReference type="RefSeq" id="XP_019616027.1"/>
    </source>
</evidence>
<dbReference type="SUPFAM" id="SSF52200">
    <property type="entry name" value="Toll/Interleukin receptor TIR domain"/>
    <property type="match status" value="1"/>
</dbReference>
<dbReference type="PANTHER" id="PTHR15034">
    <property type="entry name" value="DEATH DOMAIN-CONTAINING PROTEIN CRADD"/>
    <property type="match status" value="1"/>
</dbReference>
<accession>A0A6P4YB56</accession>
<dbReference type="Proteomes" id="UP000515135">
    <property type="component" value="Unplaced"/>
</dbReference>
<dbReference type="AlphaFoldDB" id="A0A6P4YB56"/>
<dbReference type="Gene3D" id="3.40.50.10140">
    <property type="entry name" value="Toll/interleukin-1 receptor homology (TIR) domain"/>
    <property type="match status" value="1"/>
</dbReference>
<dbReference type="OrthoDB" id="25620at2759"/>
<dbReference type="InterPro" id="IPR035897">
    <property type="entry name" value="Toll_tir_struct_dom_sf"/>
</dbReference>
<sequence length="536" mass="61260">MPPPTHKKKHLITTEPRVFVIHAGEDKDSFVRPLVSSLQEKGLQEKDIFFDEVAIKPGDIIRDRIMSTLSSESLELAVIVVSASFLNKSYWPRLEYETCLKNNKHIFPIWVDANEDNFKAFSESVGKYSPTLKQMSGRCVQRQEVANELPNIAAEIVQRLSALRQGHHATQPPAIQMLLYPGPPSSSSDSSDLEQGTGRVEENVCGAGNSEEQSVEKTLKNEKAKELELIEQFGRVQLRLLKEAEGLLSVETIAERTGKLLDDLYQKSLRVLEVKMGCVIVYLAPSNLSTLERFWRDYKSGRLSRQFTDRLVSDEMRAAAGQNLTMRVVMLERQHRQWTGYFNTRDIMQTGQQLPSSTMTSATLHEQPSVSPTISKSTKTKWSYNEPRVVYIKRHTDLSDKQAKEKRVGALREQVEREHRKVEEVEKRRQLLEQEEQKKHKHKEQLKKLQQQALSEREKLLKYRFGDKHGSRFFACTDVSDIQQSDHSLRIGVFGPPGSGKGSFINTCERALRLTTEGRSPYFSTGWKPVFKHVCC</sequence>
<dbReference type="PROSITE" id="PS50104">
    <property type="entry name" value="TIR"/>
    <property type="match status" value="1"/>
</dbReference>
<name>A0A6P4YB56_BRABE</name>
<dbReference type="GO" id="GO:0007165">
    <property type="term" value="P:signal transduction"/>
    <property type="evidence" value="ECO:0007669"/>
    <property type="project" value="InterPro"/>
</dbReference>
<protein>
    <submittedName>
        <fullName evidence="4">Uncharacterized protein LOC109463615</fullName>
    </submittedName>
</protein>
<organism evidence="3 4">
    <name type="scientific">Branchiostoma belcheri</name>
    <name type="common">Amphioxus</name>
    <dbReference type="NCBI Taxonomy" id="7741"/>
    <lineage>
        <taxon>Eukaryota</taxon>
        <taxon>Metazoa</taxon>
        <taxon>Chordata</taxon>
        <taxon>Cephalochordata</taxon>
        <taxon>Leptocardii</taxon>
        <taxon>Amphioxiformes</taxon>
        <taxon>Branchiostomatidae</taxon>
        <taxon>Branchiostoma</taxon>
    </lineage>
</organism>
<dbReference type="KEGG" id="bbel:109463615"/>
<keyword evidence="3" id="KW-1185">Reference proteome</keyword>
<dbReference type="Pfam" id="PF13676">
    <property type="entry name" value="TIR_2"/>
    <property type="match status" value="1"/>
</dbReference>
<dbReference type="GO" id="GO:0002020">
    <property type="term" value="F:protease binding"/>
    <property type="evidence" value="ECO:0007669"/>
    <property type="project" value="InterPro"/>
</dbReference>
<dbReference type="RefSeq" id="XP_019616027.1">
    <property type="nucleotide sequence ID" value="XM_019760468.1"/>
</dbReference>
<evidence type="ECO:0000259" key="2">
    <source>
        <dbReference type="PROSITE" id="PS50104"/>
    </source>
</evidence>
<feature type="coiled-coil region" evidence="1">
    <location>
        <begin position="401"/>
        <end position="459"/>
    </location>
</feature>